<gene>
    <name evidence="1" type="ORF">DFO73_106199</name>
</gene>
<dbReference type="OrthoDB" id="2567404at2"/>
<evidence type="ECO:0000313" key="2">
    <source>
        <dbReference type="Proteomes" id="UP000247150"/>
    </source>
</evidence>
<dbReference type="Proteomes" id="UP000247150">
    <property type="component" value="Unassembled WGS sequence"/>
</dbReference>
<evidence type="ECO:0000313" key="1">
    <source>
        <dbReference type="EMBL" id="PWW28383.1"/>
    </source>
</evidence>
<accession>A0A2V3A0V5</accession>
<dbReference type="AlphaFoldDB" id="A0A2V3A0V5"/>
<comment type="caution">
    <text evidence="1">The sequence shown here is derived from an EMBL/GenBank/DDBJ whole genome shotgun (WGS) entry which is preliminary data.</text>
</comment>
<proteinExistence type="predicted"/>
<dbReference type="EMBL" id="QGTW01000006">
    <property type="protein sequence ID" value="PWW28383.1"/>
    <property type="molecule type" value="Genomic_DNA"/>
</dbReference>
<reference evidence="1 2" key="1">
    <citation type="submission" date="2018-05" db="EMBL/GenBank/DDBJ databases">
        <title>Freshwater and sediment microbial communities from various areas in North America, analyzing microbe dynamics in response to fracking.</title>
        <authorList>
            <person name="Lamendella R."/>
        </authorList>
    </citation>
    <scope>NUCLEOTIDE SEQUENCE [LARGE SCALE GENOMIC DNA]</scope>
    <source>
        <strain evidence="1 2">15_TX</strain>
    </source>
</reference>
<sequence>MKFRVTDNVTNPNYKIKNGDAAFHEKGTEIYAIKGQPVLIAVKTPDKINGYSVYYSIENEEFSWHFDDMPLERVERIEIYRLYTQEGDKKISELKQEEDLSHFLQLLIDSKNQQGFNPNTAKGDPIFYNMIFYTGEPVAYKF</sequence>
<name>A0A2V3A0V5_9BACI</name>
<organism evidence="1 2">
    <name type="scientific">Cytobacillus oceanisediminis</name>
    <dbReference type="NCBI Taxonomy" id="665099"/>
    <lineage>
        <taxon>Bacteria</taxon>
        <taxon>Bacillati</taxon>
        <taxon>Bacillota</taxon>
        <taxon>Bacilli</taxon>
        <taxon>Bacillales</taxon>
        <taxon>Bacillaceae</taxon>
        <taxon>Cytobacillus</taxon>
    </lineage>
</organism>
<dbReference type="RefSeq" id="WP_110065230.1">
    <property type="nucleotide sequence ID" value="NZ_QGTW01000006.1"/>
</dbReference>
<protein>
    <submittedName>
        <fullName evidence="1">Uncharacterized protein</fullName>
    </submittedName>
</protein>